<dbReference type="EMBL" id="NMUH01000009">
    <property type="protein sequence ID" value="MQL68216.1"/>
    <property type="molecule type" value="Genomic_DNA"/>
</dbReference>
<comment type="caution">
    <text evidence="2">The sequence shown here is derived from an EMBL/GenBank/DDBJ whole genome shotgun (WGS) entry which is preliminary data.</text>
</comment>
<feature type="region of interest" description="Disordered" evidence="1">
    <location>
        <begin position="216"/>
        <end position="271"/>
    </location>
</feature>
<evidence type="ECO:0000313" key="3">
    <source>
        <dbReference type="Proteomes" id="UP000652761"/>
    </source>
</evidence>
<evidence type="ECO:0000256" key="1">
    <source>
        <dbReference type="SAM" id="MobiDB-lite"/>
    </source>
</evidence>
<name>A0A843TD68_COLES</name>
<accession>A0A843TD68</accession>
<dbReference type="OrthoDB" id="786614at2759"/>
<dbReference type="AlphaFoldDB" id="A0A843TD68"/>
<proteinExistence type="predicted"/>
<dbReference type="Proteomes" id="UP000652761">
    <property type="component" value="Unassembled WGS sequence"/>
</dbReference>
<organism evidence="2 3">
    <name type="scientific">Colocasia esculenta</name>
    <name type="common">Wild taro</name>
    <name type="synonym">Arum esculentum</name>
    <dbReference type="NCBI Taxonomy" id="4460"/>
    <lineage>
        <taxon>Eukaryota</taxon>
        <taxon>Viridiplantae</taxon>
        <taxon>Streptophyta</taxon>
        <taxon>Embryophyta</taxon>
        <taxon>Tracheophyta</taxon>
        <taxon>Spermatophyta</taxon>
        <taxon>Magnoliopsida</taxon>
        <taxon>Liliopsida</taxon>
        <taxon>Araceae</taxon>
        <taxon>Aroideae</taxon>
        <taxon>Colocasieae</taxon>
        <taxon>Colocasia</taxon>
    </lineage>
</organism>
<feature type="compositionally biased region" description="Polar residues" evidence="1">
    <location>
        <begin position="244"/>
        <end position="265"/>
    </location>
</feature>
<keyword evidence="3" id="KW-1185">Reference proteome</keyword>
<gene>
    <name evidence="2" type="ORF">Taro_000472</name>
</gene>
<reference evidence="2" key="1">
    <citation type="submission" date="2017-07" db="EMBL/GenBank/DDBJ databases">
        <title>Taro Niue Genome Assembly and Annotation.</title>
        <authorList>
            <person name="Atibalentja N."/>
            <person name="Keating K."/>
            <person name="Fields C.J."/>
        </authorList>
    </citation>
    <scope>NUCLEOTIDE SEQUENCE</scope>
    <source>
        <strain evidence="2">Niue_2</strain>
        <tissue evidence="2">Leaf</tissue>
    </source>
</reference>
<protein>
    <recommendedName>
        <fullName evidence="4">CCHC-type domain-containing protein</fullName>
    </recommendedName>
</protein>
<evidence type="ECO:0008006" key="4">
    <source>
        <dbReference type="Google" id="ProtNLM"/>
    </source>
</evidence>
<evidence type="ECO:0000313" key="2">
    <source>
        <dbReference type="EMBL" id="MQL68216.1"/>
    </source>
</evidence>
<sequence>MKLVPLAAPATAKPQALAKENMLITDDIDDVTRAEIPSWRQDTVPLIARPGLVSRSMDANPSVGGTLGGCQPHDVGGHILCRQDPVLAAPESATSMDAYSELTAIDVDVYLPNLLQFQIRKRLRKCCPWFRKPFPNGMVFLLVRVSRGDMSLGVRIRVSSRPQHPREHADVWGSSILRTRFEDGAVEIVWDELVAFDHRTLEQALSTACQQEGEMEQYLEEKKASQKRPATPFQRPDMKKAAFQSPQRPVASGSSQVPSQHSPSGQKECPHCRRAHGGTKCWKLAGKCLKCRSSEHRIKDCPRLQKGGQRGAALAPAAAAVAPVTGRLGRARAPARVFALAHRNLTAGAATFVTVNLINDHLHAVKFARLQQHWDEILEADKYRWVRLHVVGVVFLLVRVSRGEMSLGVRIRVSSRPQHPRDLCFPHRHQ</sequence>